<sequence length="120" mass="13483">MSNIGYPQTGLTADDFYNKAVNEEDASTRRRLFADARQSNLCTYQIYVLAAEVEERWNMDINRIKAILSRGVTVFKNPAGQGAHCAKVSKTNWQQQAVEAEKRGHHKTATALKEVVAKEL</sequence>
<dbReference type="Proteomes" id="UP000078512">
    <property type="component" value="Unassembled WGS sequence"/>
</dbReference>
<organism evidence="1 2">
    <name type="scientific">Linnemannia elongata AG-77</name>
    <dbReference type="NCBI Taxonomy" id="1314771"/>
    <lineage>
        <taxon>Eukaryota</taxon>
        <taxon>Fungi</taxon>
        <taxon>Fungi incertae sedis</taxon>
        <taxon>Mucoromycota</taxon>
        <taxon>Mortierellomycotina</taxon>
        <taxon>Mortierellomycetes</taxon>
        <taxon>Mortierellales</taxon>
        <taxon>Mortierellaceae</taxon>
        <taxon>Linnemannia</taxon>
    </lineage>
</organism>
<reference evidence="1 2" key="1">
    <citation type="submission" date="2016-05" db="EMBL/GenBank/DDBJ databases">
        <title>Genome sequencing reveals origins of a unique bacterial endosymbiosis in the earliest lineages of terrestrial Fungi.</title>
        <authorList>
            <consortium name="DOE Joint Genome Institute"/>
            <person name="Uehling J."/>
            <person name="Gryganskyi A."/>
            <person name="Hameed K."/>
            <person name="Tschaplinski T."/>
            <person name="Misztal P."/>
            <person name="Wu S."/>
            <person name="Desiro A."/>
            <person name="Vande Pol N."/>
            <person name="Du Z.-Y."/>
            <person name="Zienkiewicz A."/>
            <person name="Zienkiewicz K."/>
            <person name="Morin E."/>
            <person name="Tisserant E."/>
            <person name="Splivallo R."/>
            <person name="Hainaut M."/>
            <person name="Henrissat B."/>
            <person name="Ohm R."/>
            <person name="Kuo A."/>
            <person name="Yan J."/>
            <person name="Lipzen A."/>
            <person name="Nolan M."/>
            <person name="Labutti K."/>
            <person name="Barry K."/>
            <person name="Goldstein A."/>
            <person name="Labbe J."/>
            <person name="Schadt C."/>
            <person name="Tuskan G."/>
            <person name="Grigoriev I."/>
            <person name="Martin F."/>
            <person name="Vilgalys R."/>
            <person name="Bonito G."/>
        </authorList>
    </citation>
    <scope>NUCLEOTIDE SEQUENCE [LARGE SCALE GENOMIC DNA]</scope>
    <source>
        <strain evidence="1 2">AG-77</strain>
    </source>
</reference>
<keyword evidence="2" id="KW-1185">Reference proteome</keyword>
<accession>A0A197JC48</accession>
<evidence type="ECO:0000313" key="2">
    <source>
        <dbReference type="Proteomes" id="UP000078512"/>
    </source>
</evidence>
<protein>
    <submittedName>
        <fullName evidence="1">Uncharacterized protein</fullName>
    </submittedName>
</protein>
<name>A0A197JC48_9FUNG</name>
<proteinExistence type="predicted"/>
<evidence type="ECO:0000313" key="1">
    <source>
        <dbReference type="EMBL" id="OAQ22687.1"/>
    </source>
</evidence>
<dbReference type="Gene3D" id="1.25.40.1040">
    <property type="match status" value="1"/>
</dbReference>
<dbReference type="AlphaFoldDB" id="A0A197JC48"/>
<dbReference type="EMBL" id="KV442147">
    <property type="protein sequence ID" value="OAQ22687.1"/>
    <property type="molecule type" value="Genomic_DNA"/>
</dbReference>
<gene>
    <name evidence="1" type="ORF">K457DRAFT_143248</name>
</gene>
<dbReference type="OrthoDB" id="2338288at2759"/>